<dbReference type="AlphaFoldDB" id="A0A6M0S4K3"/>
<feature type="transmembrane region" description="Helical" evidence="4">
    <location>
        <begin position="12"/>
        <end position="34"/>
    </location>
</feature>
<evidence type="ECO:0000256" key="2">
    <source>
        <dbReference type="ARBA" id="ARBA00023043"/>
    </source>
</evidence>
<keyword evidence="2 3" id="KW-0040">ANK repeat</keyword>
<evidence type="ECO:0000256" key="4">
    <source>
        <dbReference type="SAM" id="Phobius"/>
    </source>
</evidence>
<dbReference type="PRINTS" id="PR01415">
    <property type="entry name" value="ANKYRIN"/>
</dbReference>
<dbReference type="InterPro" id="IPR002110">
    <property type="entry name" value="Ankyrin_rpt"/>
</dbReference>
<sequence>MPVSQATRRRIVFLVFIALVLGFYRFRWGILGLVNIGPLSQACENIEVLNTYLSTGGSPSAYLGRTPLIMCATEKENYEVVSKLIDLGVNVDAGKKRPYVPIIMDSSTGTTALDVSVRAGNFEITKLLFENGANVNWADNVSASPLNLTIVYNRPEFLTLFLENENTIYEFDGSRLVGAALDGDLAIFRVLFEKGVHLERIYESALAGAASKNHIQLVNFLYEQGISVDAKNSRTGQTALHLPAKLNHVKMVEFLIDVKADINVRDNRGNTPLHYAAMSNHDEVAKILVDNGADTNLENKKGKTPLEVSIENDS</sequence>
<dbReference type="Pfam" id="PF12796">
    <property type="entry name" value="Ank_2"/>
    <property type="match status" value="1"/>
</dbReference>
<name>A0A6M0S4K3_9CYAN</name>
<dbReference type="PANTHER" id="PTHR24198:SF165">
    <property type="entry name" value="ANKYRIN REPEAT-CONTAINING PROTEIN-RELATED"/>
    <property type="match status" value="1"/>
</dbReference>
<dbReference type="SUPFAM" id="SSF48403">
    <property type="entry name" value="Ankyrin repeat"/>
    <property type="match status" value="1"/>
</dbReference>
<protein>
    <submittedName>
        <fullName evidence="5">Ankyrin repeat domain-containing protein</fullName>
    </submittedName>
</protein>
<dbReference type="EMBL" id="QZCE01000002">
    <property type="protein sequence ID" value="NEZ63459.1"/>
    <property type="molecule type" value="Genomic_DNA"/>
</dbReference>
<evidence type="ECO:0000256" key="1">
    <source>
        <dbReference type="ARBA" id="ARBA00022737"/>
    </source>
</evidence>
<dbReference type="PROSITE" id="PS50088">
    <property type="entry name" value="ANK_REPEAT"/>
    <property type="match status" value="3"/>
</dbReference>
<comment type="caution">
    <text evidence="5">The sequence shown here is derived from an EMBL/GenBank/DDBJ whole genome shotgun (WGS) entry which is preliminary data.</text>
</comment>
<reference evidence="5 6" key="1">
    <citation type="journal article" date="2020" name="Microb. Ecol.">
        <title>Ecogenomics of the Marine Benthic Filamentous Cyanobacterium Adonisia.</title>
        <authorList>
            <person name="Walter J.M."/>
            <person name="Coutinho F.H."/>
            <person name="Leomil L."/>
            <person name="Hargreaves P.I."/>
            <person name="Campeao M.E."/>
            <person name="Vieira V.V."/>
            <person name="Silva B.S."/>
            <person name="Fistarol G.O."/>
            <person name="Salomon P.S."/>
            <person name="Sawabe T."/>
            <person name="Mino S."/>
            <person name="Hosokawa M."/>
            <person name="Miyashita H."/>
            <person name="Maruyama F."/>
            <person name="van Verk M.C."/>
            <person name="Dutilh B.E."/>
            <person name="Thompson C.C."/>
            <person name="Thompson F.L."/>
        </authorList>
    </citation>
    <scope>NUCLEOTIDE SEQUENCE [LARGE SCALE GENOMIC DNA]</scope>
    <source>
        <strain evidence="5 6">CCMR0082</strain>
    </source>
</reference>
<dbReference type="PROSITE" id="PS50297">
    <property type="entry name" value="ANK_REP_REGION"/>
    <property type="match status" value="3"/>
</dbReference>
<proteinExistence type="predicted"/>
<dbReference type="RefSeq" id="WP_163662885.1">
    <property type="nucleotide sequence ID" value="NZ_QZCE01000002.1"/>
</dbReference>
<feature type="repeat" description="ANK" evidence="3">
    <location>
        <begin position="108"/>
        <end position="140"/>
    </location>
</feature>
<accession>A0A6M0S4K3</accession>
<evidence type="ECO:0000256" key="3">
    <source>
        <dbReference type="PROSITE-ProRule" id="PRU00023"/>
    </source>
</evidence>
<dbReference type="PANTHER" id="PTHR24198">
    <property type="entry name" value="ANKYRIN REPEAT AND PROTEIN KINASE DOMAIN-CONTAINING PROTEIN"/>
    <property type="match status" value="1"/>
</dbReference>
<keyword evidence="4" id="KW-1133">Transmembrane helix</keyword>
<keyword evidence="1" id="KW-0677">Repeat</keyword>
<gene>
    <name evidence="5" type="ORF">D0962_11795</name>
</gene>
<feature type="repeat" description="ANK" evidence="3">
    <location>
        <begin position="268"/>
        <end position="300"/>
    </location>
</feature>
<evidence type="ECO:0000313" key="6">
    <source>
        <dbReference type="Proteomes" id="UP000473574"/>
    </source>
</evidence>
<dbReference type="SMART" id="SM00248">
    <property type="entry name" value="ANK"/>
    <property type="match status" value="6"/>
</dbReference>
<dbReference type="Proteomes" id="UP000473574">
    <property type="component" value="Unassembled WGS sequence"/>
</dbReference>
<dbReference type="InterPro" id="IPR036770">
    <property type="entry name" value="Ankyrin_rpt-contain_sf"/>
</dbReference>
<feature type="repeat" description="ANK" evidence="3">
    <location>
        <begin position="235"/>
        <end position="267"/>
    </location>
</feature>
<dbReference type="Pfam" id="PF00023">
    <property type="entry name" value="Ank"/>
    <property type="match status" value="3"/>
</dbReference>
<organism evidence="5 6">
    <name type="scientific">Adonisia turfae CCMR0082</name>
    <dbReference type="NCBI Taxonomy" id="2304604"/>
    <lineage>
        <taxon>Bacteria</taxon>
        <taxon>Bacillati</taxon>
        <taxon>Cyanobacteriota</taxon>
        <taxon>Adonisia</taxon>
        <taxon>Adonisia turfae</taxon>
    </lineage>
</organism>
<dbReference type="Gene3D" id="1.25.40.20">
    <property type="entry name" value="Ankyrin repeat-containing domain"/>
    <property type="match status" value="3"/>
</dbReference>
<evidence type="ECO:0000313" key="5">
    <source>
        <dbReference type="EMBL" id="NEZ63459.1"/>
    </source>
</evidence>
<keyword evidence="4" id="KW-0812">Transmembrane</keyword>
<keyword evidence="4" id="KW-0472">Membrane</keyword>